<dbReference type="InterPro" id="IPR029058">
    <property type="entry name" value="AB_hydrolase_fold"/>
</dbReference>
<feature type="domain" description="AB hydrolase-1" evidence="2">
    <location>
        <begin position="34"/>
        <end position="282"/>
    </location>
</feature>
<dbReference type="PANTHER" id="PTHR43798:SF31">
    <property type="entry name" value="AB HYDROLASE SUPERFAMILY PROTEIN YCLE"/>
    <property type="match status" value="1"/>
</dbReference>
<proteinExistence type="predicted"/>
<dbReference type="Proteomes" id="UP000214747">
    <property type="component" value="Unassembled WGS sequence"/>
</dbReference>
<protein>
    <submittedName>
        <fullName evidence="3">Alpha/beta hydrolase</fullName>
    </submittedName>
</protein>
<dbReference type="EMBL" id="NJGV01000002">
    <property type="protein sequence ID" value="OWY36132.1"/>
    <property type="molecule type" value="Genomic_DNA"/>
</dbReference>
<evidence type="ECO:0000256" key="1">
    <source>
        <dbReference type="ARBA" id="ARBA00022801"/>
    </source>
</evidence>
<dbReference type="Pfam" id="PF12697">
    <property type="entry name" value="Abhydrolase_6"/>
    <property type="match status" value="1"/>
</dbReference>
<dbReference type="Gene3D" id="3.40.50.1820">
    <property type="entry name" value="alpha/beta hydrolase"/>
    <property type="match status" value="1"/>
</dbReference>
<name>A0A225SXZ6_9BURK</name>
<dbReference type="InterPro" id="IPR000073">
    <property type="entry name" value="AB_hydrolase_1"/>
</dbReference>
<dbReference type="PANTHER" id="PTHR43798">
    <property type="entry name" value="MONOACYLGLYCEROL LIPASE"/>
    <property type="match status" value="1"/>
</dbReference>
<evidence type="ECO:0000313" key="3">
    <source>
        <dbReference type="EMBL" id="OWY36132.1"/>
    </source>
</evidence>
<comment type="caution">
    <text evidence="3">The sequence shown here is derived from an EMBL/GenBank/DDBJ whole genome shotgun (WGS) entry which is preliminary data.</text>
</comment>
<dbReference type="SUPFAM" id="SSF53474">
    <property type="entry name" value="alpha/beta-Hydrolases"/>
    <property type="match status" value="1"/>
</dbReference>
<dbReference type="PRINTS" id="PR00111">
    <property type="entry name" value="ABHYDROLASE"/>
</dbReference>
<gene>
    <name evidence="3" type="ORF">CEJ45_02665</name>
</gene>
<reference evidence="3 4" key="1">
    <citation type="journal article" date="2010" name="Int. J. Syst. Evol. Microbiol.">
        <title>Reclassification of Herbaspirillum putei as a later heterotypic synonym of Herbaspirillum huttiense, with the description of H. huttiense subsp. huttiense subsp. nov. and H. huttiense subsp. putei subsp. nov., comb. nov., and description of Herbaspirillum aquaticum sp. nov.</title>
        <authorList>
            <person name="Dobritsa A.P."/>
            <person name="Reddy M.C."/>
            <person name="Samadpour M."/>
        </authorList>
    </citation>
    <scope>NUCLEOTIDE SEQUENCE [LARGE SCALE GENOMIC DNA]</scope>
    <source>
        <strain evidence="3 4">IEH 4430</strain>
    </source>
</reference>
<organism evidence="3 4">
    <name type="scientific">Herbaspirillum aquaticum</name>
    <dbReference type="NCBI Taxonomy" id="568783"/>
    <lineage>
        <taxon>Bacteria</taxon>
        <taxon>Pseudomonadati</taxon>
        <taxon>Pseudomonadota</taxon>
        <taxon>Betaproteobacteria</taxon>
        <taxon>Burkholderiales</taxon>
        <taxon>Oxalobacteraceae</taxon>
        <taxon>Herbaspirillum</taxon>
    </lineage>
</organism>
<evidence type="ECO:0000313" key="4">
    <source>
        <dbReference type="Proteomes" id="UP000214747"/>
    </source>
</evidence>
<dbReference type="RefSeq" id="WP_088753692.1">
    <property type="nucleotide sequence ID" value="NZ_JARJFG010000048.1"/>
</dbReference>
<dbReference type="AlphaFoldDB" id="A0A225SXZ6"/>
<keyword evidence="1 3" id="KW-0378">Hydrolase</keyword>
<dbReference type="GO" id="GO:0016787">
    <property type="term" value="F:hydrolase activity"/>
    <property type="evidence" value="ECO:0007669"/>
    <property type="project" value="UniProtKB-KW"/>
</dbReference>
<accession>A0A225SXZ6</accession>
<keyword evidence="4" id="KW-1185">Reference proteome</keyword>
<dbReference type="InterPro" id="IPR050266">
    <property type="entry name" value="AB_hydrolase_sf"/>
</dbReference>
<dbReference type="GO" id="GO:0016020">
    <property type="term" value="C:membrane"/>
    <property type="evidence" value="ECO:0007669"/>
    <property type="project" value="TreeGrafter"/>
</dbReference>
<evidence type="ECO:0000259" key="2">
    <source>
        <dbReference type="Pfam" id="PF12697"/>
    </source>
</evidence>
<sequence>MTEAVVKTVQCISPAGLHTMAYKEWGDARNPNVLVCVHGVTRVSDDFDRMARELCDTYRVICPDVVGRGRSGRLANAQFYTVPQYVSDMVTLLARADAEIVDWFGTSMGGLIGMGLASLPGNPIRRLVLNDIGPSINGAALARIGDYIGQDVRFDTFEEAAQFIRTISVSFGQHSDEEWHKLAKDVLRQNEEGKWVRHYDLGLAVPFKLTTPEAASAAEQMLWAAYDAIRCPTLVVRGAQSDLLLPEVAQEMTRRGPKAKLVELPDVGHAPTFMHAPQIEVARQFLLG</sequence>